<name>A0AAX6DZP1_IRIPA</name>
<dbReference type="AlphaFoldDB" id="A0AAX6DZP1"/>
<protein>
    <submittedName>
        <fullName evidence="2">Scopoletin glucosyltransferase-like</fullName>
    </submittedName>
</protein>
<comment type="caution">
    <text evidence="2">The sequence shown here is derived from an EMBL/GenBank/DDBJ whole genome shotgun (WGS) entry which is preliminary data.</text>
</comment>
<sequence>MTGNFDKPLLDRVLLLNKIAHVLVRGPSFPHRPPCRLSELPRPSPPLLSLFAAAHHCLRRIPYRRGIHHSPLFRLHSVLLHPDRHSDPQHVDYQPLVEELLRKQGPRHQREARAHPLEARVPPAVRHEPSDRGMVEYQYLRSPPSYDQASSSDPLFEPFGDPLVAVAPHGPDERVAAGLEAQRHLAELGRSEVAHAPETDVQDRTGALAVEPPQAVVAADGGLVSPRGLIGVVVPVAQSDGAYMPGPPPDHLPVVPRVVRLQLVEAVHHHSVALRLRLSDLIEELPRLFGGIGDLRPEHLDTVGEAGDDEGLGLRGEGLERPVPVQALGDAEREEAGAVEDEPGDPETRRDVLGPREEHVGHDAVGEEIPEDPPEGLPEPRHGAEELDAQARHLPGGDGGEVLAALRQAGA</sequence>
<feature type="compositionally biased region" description="Basic and acidic residues" evidence="1">
    <location>
        <begin position="346"/>
        <end position="365"/>
    </location>
</feature>
<gene>
    <name evidence="2" type="ORF">M6B38_110555</name>
</gene>
<proteinExistence type="predicted"/>
<evidence type="ECO:0000256" key="1">
    <source>
        <dbReference type="SAM" id="MobiDB-lite"/>
    </source>
</evidence>
<accession>A0AAX6DZP1</accession>
<organism evidence="2 3">
    <name type="scientific">Iris pallida</name>
    <name type="common">Sweet iris</name>
    <dbReference type="NCBI Taxonomy" id="29817"/>
    <lineage>
        <taxon>Eukaryota</taxon>
        <taxon>Viridiplantae</taxon>
        <taxon>Streptophyta</taxon>
        <taxon>Embryophyta</taxon>
        <taxon>Tracheophyta</taxon>
        <taxon>Spermatophyta</taxon>
        <taxon>Magnoliopsida</taxon>
        <taxon>Liliopsida</taxon>
        <taxon>Asparagales</taxon>
        <taxon>Iridaceae</taxon>
        <taxon>Iridoideae</taxon>
        <taxon>Irideae</taxon>
        <taxon>Iris</taxon>
    </lineage>
</organism>
<evidence type="ECO:0000313" key="2">
    <source>
        <dbReference type="EMBL" id="KAJ6797201.1"/>
    </source>
</evidence>
<reference evidence="2" key="1">
    <citation type="journal article" date="2023" name="GigaByte">
        <title>Genome assembly of the bearded iris, Iris pallida Lam.</title>
        <authorList>
            <person name="Bruccoleri R.E."/>
            <person name="Oakeley E.J."/>
            <person name="Faust A.M.E."/>
            <person name="Altorfer M."/>
            <person name="Dessus-Babus S."/>
            <person name="Burckhardt D."/>
            <person name="Oertli M."/>
            <person name="Naumann U."/>
            <person name="Petersen F."/>
            <person name="Wong J."/>
        </authorList>
    </citation>
    <scope>NUCLEOTIDE SEQUENCE</scope>
    <source>
        <strain evidence="2">GSM-AAB239-AS_SAM_17_03QT</strain>
    </source>
</reference>
<keyword evidence="3" id="KW-1185">Reference proteome</keyword>
<dbReference type="EMBL" id="JANAVB010041017">
    <property type="protein sequence ID" value="KAJ6797201.1"/>
    <property type="molecule type" value="Genomic_DNA"/>
</dbReference>
<feature type="region of interest" description="Disordered" evidence="1">
    <location>
        <begin position="300"/>
        <end position="385"/>
    </location>
</feature>
<evidence type="ECO:0000313" key="3">
    <source>
        <dbReference type="Proteomes" id="UP001140949"/>
    </source>
</evidence>
<dbReference type="Proteomes" id="UP001140949">
    <property type="component" value="Unassembled WGS sequence"/>
</dbReference>
<reference evidence="2" key="2">
    <citation type="submission" date="2023-04" db="EMBL/GenBank/DDBJ databases">
        <authorList>
            <person name="Bruccoleri R.E."/>
            <person name="Oakeley E.J."/>
            <person name="Faust A.-M."/>
            <person name="Dessus-Babus S."/>
            <person name="Altorfer M."/>
            <person name="Burckhardt D."/>
            <person name="Oertli M."/>
            <person name="Naumann U."/>
            <person name="Petersen F."/>
            <person name="Wong J."/>
        </authorList>
    </citation>
    <scope>NUCLEOTIDE SEQUENCE</scope>
    <source>
        <strain evidence="2">GSM-AAB239-AS_SAM_17_03QT</strain>
        <tissue evidence="2">Leaf</tissue>
    </source>
</reference>